<proteinExistence type="predicted"/>
<name>A0A8J2SNV0_9STRA</name>
<gene>
    <name evidence="2" type="ORF">PECAL_3P14210</name>
</gene>
<comment type="caution">
    <text evidence="2">The sequence shown here is derived from an EMBL/GenBank/DDBJ whole genome shotgun (WGS) entry which is preliminary data.</text>
</comment>
<dbReference type="AlphaFoldDB" id="A0A8J2SNV0"/>
<sequence length="257" mass="28846">MATVPAVQEAPKARPTHCPPTRPKTKRPRTLADVPQAVLHKEIFRFDALQRENEHLRSEVARLRKILTQPYYEASLELIKRQAAMGQIEADLFTDDLVEAYADSDEPLTLADQWPQLTTEDKCSIVPQLVARGFCVETLVGANVAAPISVYFKYEWDDADRAGSGKMHRFHAPPTPRFKVGDAILCKTGPAADAWEPGSIVKIGWAESVLELEKDYVAAYQIQLANSEDLVYAPNDTDEYVRPYVDSPPAKRRKLDK</sequence>
<evidence type="ECO:0000313" key="2">
    <source>
        <dbReference type="EMBL" id="CAH0371476.1"/>
    </source>
</evidence>
<evidence type="ECO:0000313" key="3">
    <source>
        <dbReference type="Proteomes" id="UP000789595"/>
    </source>
</evidence>
<accession>A0A8J2SNV0</accession>
<dbReference type="EMBL" id="CAKKNE010000003">
    <property type="protein sequence ID" value="CAH0371476.1"/>
    <property type="molecule type" value="Genomic_DNA"/>
</dbReference>
<dbReference type="Proteomes" id="UP000789595">
    <property type="component" value="Unassembled WGS sequence"/>
</dbReference>
<feature type="region of interest" description="Disordered" evidence="1">
    <location>
        <begin position="1"/>
        <end position="30"/>
    </location>
</feature>
<evidence type="ECO:0000256" key="1">
    <source>
        <dbReference type="SAM" id="MobiDB-lite"/>
    </source>
</evidence>
<reference evidence="2" key="1">
    <citation type="submission" date="2021-11" db="EMBL/GenBank/DDBJ databases">
        <authorList>
            <consortium name="Genoscope - CEA"/>
            <person name="William W."/>
        </authorList>
    </citation>
    <scope>NUCLEOTIDE SEQUENCE</scope>
</reference>
<organism evidence="2 3">
    <name type="scientific">Pelagomonas calceolata</name>
    <dbReference type="NCBI Taxonomy" id="35677"/>
    <lineage>
        <taxon>Eukaryota</taxon>
        <taxon>Sar</taxon>
        <taxon>Stramenopiles</taxon>
        <taxon>Ochrophyta</taxon>
        <taxon>Pelagophyceae</taxon>
        <taxon>Pelagomonadales</taxon>
        <taxon>Pelagomonadaceae</taxon>
        <taxon>Pelagomonas</taxon>
    </lineage>
</organism>
<protein>
    <submittedName>
        <fullName evidence="2">Uncharacterized protein</fullName>
    </submittedName>
</protein>
<keyword evidence="3" id="KW-1185">Reference proteome</keyword>